<keyword evidence="3" id="KW-1185">Reference proteome</keyword>
<accession>A0A197JDT7</accession>
<reference evidence="2 3" key="1">
    <citation type="submission" date="2016-05" db="EMBL/GenBank/DDBJ databases">
        <title>Genome sequencing reveals origins of a unique bacterial endosymbiosis in the earliest lineages of terrestrial Fungi.</title>
        <authorList>
            <consortium name="DOE Joint Genome Institute"/>
            <person name="Uehling J."/>
            <person name="Gryganskyi A."/>
            <person name="Hameed K."/>
            <person name="Tschaplinski T."/>
            <person name="Misztal P."/>
            <person name="Wu S."/>
            <person name="Desiro A."/>
            <person name="Vande Pol N."/>
            <person name="Du Z.-Y."/>
            <person name="Zienkiewicz A."/>
            <person name="Zienkiewicz K."/>
            <person name="Morin E."/>
            <person name="Tisserant E."/>
            <person name="Splivallo R."/>
            <person name="Hainaut M."/>
            <person name="Henrissat B."/>
            <person name="Ohm R."/>
            <person name="Kuo A."/>
            <person name="Yan J."/>
            <person name="Lipzen A."/>
            <person name="Nolan M."/>
            <person name="Labutti K."/>
            <person name="Barry K."/>
            <person name="Goldstein A."/>
            <person name="Labbe J."/>
            <person name="Schadt C."/>
            <person name="Tuskan G."/>
            <person name="Grigoriev I."/>
            <person name="Martin F."/>
            <person name="Vilgalys R."/>
            <person name="Bonito G."/>
        </authorList>
    </citation>
    <scope>NUCLEOTIDE SEQUENCE [LARGE SCALE GENOMIC DNA]</scope>
    <source>
        <strain evidence="2 3">AG-77</strain>
    </source>
</reference>
<feature type="transmembrane region" description="Helical" evidence="1">
    <location>
        <begin position="12"/>
        <end position="38"/>
    </location>
</feature>
<keyword evidence="1" id="KW-0812">Transmembrane</keyword>
<evidence type="ECO:0000313" key="3">
    <source>
        <dbReference type="Proteomes" id="UP000078512"/>
    </source>
</evidence>
<sequence>MSTLFWQASSLFLIPLCTYFLPLHSLFALIFFSTSSVYWCRWRWTWTLFFYYHLAQAVAFSPSLLLLFNCSFCFPSSSLPQLIFFLFFNFSNIILTPLLFLFHMVCFFSSFLKNFQVVSLKYADHGQLYMSFVS</sequence>
<keyword evidence="1" id="KW-0472">Membrane</keyword>
<evidence type="ECO:0000313" key="2">
    <source>
        <dbReference type="EMBL" id="OAQ23285.1"/>
    </source>
</evidence>
<feature type="transmembrane region" description="Helical" evidence="1">
    <location>
        <begin position="50"/>
        <end position="70"/>
    </location>
</feature>
<dbReference type="EMBL" id="KV442124">
    <property type="protein sequence ID" value="OAQ23285.1"/>
    <property type="molecule type" value="Genomic_DNA"/>
</dbReference>
<name>A0A197JDT7_9FUNG</name>
<dbReference type="AlphaFoldDB" id="A0A197JDT7"/>
<evidence type="ECO:0000256" key="1">
    <source>
        <dbReference type="SAM" id="Phobius"/>
    </source>
</evidence>
<keyword evidence="1" id="KW-1133">Transmembrane helix</keyword>
<protein>
    <submittedName>
        <fullName evidence="2">Uncharacterized protein</fullName>
    </submittedName>
</protein>
<dbReference type="Proteomes" id="UP000078512">
    <property type="component" value="Unassembled WGS sequence"/>
</dbReference>
<feature type="non-terminal residue" evidence="2">
    <location>
        <position position="134"/>
    </location>
</feature>
<gene>
    <name evidence="2" type="ORF">K457DRAFT_1911150</name>
</gene>
<feature type="transmembrane region" description="Helical" evidence="1">
    <location>
        <begin position="82"/>
        <end position="112"/>
    </location>
</feature>
<proteinExistence type="predicted"/>
<organism evidence="2 3">
    <name type="scientific">Linnemannia elongata AG-77</name>
    <dbReference type="NCBI Taxonomy" id="1314771"/>
    <lineage>
        <taxon>Eukaryota</taxon>
        <taxon>Fungi</taxon>
        <taxon>Fungi incertae sedis</taxon>
        <taxon>Mucoromycota</taxon>
        <taxon>Mortierellomycotina</taxon>
        <taxon>Mortierellomycetes</taxon>
        <taxon>Mortierellales</taxon>
        <taxon>Mortierellaceae</taxon>
        <taxon>Linnemannia</taxon>
    </lineage>
</organism>